<dbReference type="EMBL" id="CP012418">
    <property type="protein sequence ID" value="AOE50165.1"/>
    <property type="molecule type" value="Genomic_DNA"/>
</dbReference>
<dbReference type="SUPFAM" id="SSF52540">
    <property type="entry name" value="P-loop containing nucleoside triphosphate hydrolases"/>
    <property type="match status" value="1"/>
</dbReference>
<sequence length="315" mass="36332">MKSITKILLLSKLPLWLASTLTNPKRILIFKSNKYPLQTQGCLEHKPVFILGSGRSGNTLLRSMLISGNQISIPPESYVIPKCIRTFKGYSYKPWGELCEMIVGVFKNYKEFYTWGIDLSPAVTIAKSLPKDKRTLANILDCIYREYSKQLGFDTPIWGDKTPINSVYSSWITKVFPEAKYIHLIRDPAAVAVSYKKSGLYNDLNSGLKFWKRANKEIEKVKKNQDFVKVTYEGLVTNPEKELKVICKHCELTYTDNMLNYYKNHEKLGDTVHHKHHKNTSKKLTTANIDSWKAKVSKEELSFLNNWKERNLNVN</sequence>
<dbReference type="GO" id="GO:0008476">
    <property type="term" value="F:protein-tyrosine sulfotransferase activity"/>
    <property type="evidence" value="ECO:0007669"/>
    <property type="project" value="InterPro"/>
</dbReference>
<gene>
    <name evidence="2" type="ORF">KS2013_1453</name>
</gene>
<keyword evidence="3" id="KW-1185">Reference proteome</keyword>
<reference evidence="3" key="1">
    <citation type="submission" date="2015-08" db="EMBL/GenBank/DDBJ databases">
        <authorList>
            <person name="Kim K.M."/>
        </authorList>
    </citation>
    <scope>NUCLEOTIDE SEQUENCE [LARGE SCALE GENOMIC DNA]</scope>
    <source>
        <strain evidence="3">KCTC 23892</strain>
    </source>
</reference>
<dbReference type="AlphaFoldDB" id="A0A1B3BBJ2"/>
<dbReference type="STRING" id="1144748.KS2013_1453"/>
<dbReference type="Pfam" id="PF13469">
    <property type="entry name" value="Sulfotransfer_3"/>
    <property type="match status" value="1"/>
</dbReference>
<accession>A0A1B3BBJ2</accession>
<protein>
    <submittedName>
        <fullName evidence="2">Sulfotransferase</fullName>
    </submittedName>
</protein>
<organism evidence="2 3">
    <name type="scientific">Kangiella sediminilitoris</name>
    <dbReference type="NCBI Taxonomy" id="1144748"/>
    <lineage>
        <taxon>Bacteria</taxon>
        <taxon>Pseudomonadati</taxon>
        <taxon>Pseudomonadota</taxon>
        <taxon>Gammaproteobacteria</taxon>
        <taxon>Kangiellales</taxon>
        <taxon>Kangiellaceae</taxon>
        <taxon>Kangiella</taxon>
    </lineage>
</organism>
<dbReference type="InterPro" id="IPR026634">
    <property type="entry name" value="TPST-like"/>
</dbReference>
<dbReference type="Proteomes" id="UP000094147">
    <property type="component" value="Chromosome"/>
</dbReference>
<dbReference type="KEGG" id="ksd:KS2013_1453"/>
<keyword evidence="1 2" id="KW-0808">Transferase</keyword>
<name>A0A1B3BBJ2_9GAMM</name>
<proteinExistence type="predicted"/>
<dbReference type="RefSeq" id="WP_068991917.1">
    <property type="nucleotide sequence ID" value="NZ_CP012418.1"/>
</dbReference>
<evidence type="ECO:0000313" key="3">
    <source>
        <dbReference type="Proteomes" id="UP000094147"/>
    </source>
</evidence>
<evidence type="ECO:0000256" key="1">
    <source>
        <dbReference type="ARBA" id="ARBA00022679"/>
    </source>
</evidence>
<dbReference type="PANTHER" id="PTHR12788">
    <property type="entry name" value="PROTEIN-TYROSINE SULFOTRANSFERASE 2"/>
    <property type="match status" value="1"/>
</dbReference>
<dbReference type="InterPro" id="IPR027417">
    <property type="entry name" value="P-loop_NTPase"/>
</dbReference>
<dbReference type="PANTHER" id="PTHR12788:SF10">
    <property type="entry name" value="PROTEIN-TYROSINE SULFOTRANSFERASE"/>
    <property type="match status" value="1"/>
</dbReference>
<dbReference type="Gene3D" id="3.40.50.300">
    <property type="entry name" value="P-loop containing nucleotide triphosphate hydrolases"/>
    <property type="match status" value="1"/>
</dbReference>
<evidence type="ECO:0000313" key="2">
    <source>
        <dbReference type="EMBL" id="AOE50165.1"/>
    </source>
</evidence>